<name>A0ABD3ES19_9STRA</name>
<comment type="caution">
    <text evidence="1">The sequence shown here is derived from an EMBL/GenBank/DDBJ whole genome shotgun (WGS) entry which is preliminary data.</text>
</comment>
<reference evidence="1 2" key="1">
    <citation type="submission" date="2024-09" db="EMBL/GenBank/DDBJ databases">
        <title>Genome sequencing and assembly of Phytophthora oleae, isolate VK10A, causative agent of rot of olive drupes.</title>
        <authorList>
            <person name="Conti Taguali S."/>
            <person name="Riolo M."/>
            <person name="La Spada F."/>
            <person name="Cacciola S.O."/>
            <person name="Dionisio G."/>
        </authorList>
    </citation>
    <scope>NUCLEOTIDE SEQUENCE [LARGE SCALE GENOMIC DNA]</scope>
    <source>
        <strain evidence="1 2">VK10A</strain>
    </source>
</reference>
<organism evidence="1 2">
    <name type="scientific">Phytophthora oleae</name>
    <dbReference type="NCBI Taxonomy" id="2107226"/>
    <lineage>
        <taxon>Eukaryota</taxon>
        <taxon>Sar</taxon>
        <taxon>Stramenopiles</taxon>
        <taxon>Oomycota</taxon>
        <taxon>Peronosporomycetes</taxon>
        <taxon>Peronosporales</taxon>
        <taxon>Peronosporaceae</taxon>
        <taxon>Phytophthora</taxon>
    </lineage>
</organism>
<proteinExistence type="predicted"/>
<evidence type="ECO:0000313" key="2">
    <source>
        <dbReference type="Proteomes" id="UP001632037"/>
    </source>
</evidence>
<dbReference type="Proteomes" id="UP001632037">
    <property type="component" value="Unassembled WGS sequence"/>
</dbReference>
<evidence type="ECO:0000313" key="1">
    <source>
        <dbReference type="EMBL" id="KAL3656482.1"/>
    </source>
</evidence>
<protein>
    <submittedName>
        <fullName evidence="1">Uncharacterized protein</fullName>
    </submittedName>
</protein>
<dbReference type="AlphaFoldDB" id="A0ABD3ES19"/>
<gene>
    <name evidence="1" type="ORF">V7S43_018629</name>
</gene>
<dbReference type="EMBL" id="JBIMZQ010000080">
    <property type="protein sequence ID" value="KAL3656482.1"/>
    <property type="molecule type" value="Genomic_DNA"/>
</dbReference>
<sequence length="242" mass="27529">MNARQQLMEPGYVILYKAVPDEFTNNLRSVARYDELSWSDGIWDGEAVDMQRTRAKLPDELSRVLSTLFRCHYLIFSPQSTANEWSIVKTIAGAPNQSVRRDFPPPQAGTDAVDLAAIPAELLVATQDDTVIHEFGWNRLVALRSNSDAIRLDKGDIIMFRGDFMHALAGFDINNICAHCYLDTLFYLEGSDRKLAPVIDDMSAIDDLFCYIYNCHFVASGTNSLRKHLNRFHNFFFARPRV</sequence>
<accession>A0ABD3ES19</accession>
<keyword evidence="2" id="KW-1185">Reference proteome</keyword>